<proteinExistence type="predicted"/>
<dbReference type="InterPro" id="IPR016195">
    <property type="entry name" value="Pol/histidinol_Pase-like"/>
</dbReference>
<gene>
    <name evidence="2" type="ORF">ACJDTP_18370</name>
</gene>
<evidence type="ECO:0000313" key="2">
    <source>
        <dbReference type="EMBL" id="MFL0167039.1"/>
    </source>
</evidence>
<dbReference type="Gene3D" id="3.20.20.140">
    <property type="entry name" value="Metal-dependent hydrolases"/>
    <property type="match status" value="1"/>
</dbReference>
<dbReference type="InterPro" id="IPR003141">
    <property type="entry name" value="Pol/His_phosphatase_N"/>
</dbReference>
<organism evidence="2 3">
    <name type="scientific">Candidatus Clostridium helianthi</name>
    <dbReference type="NCBI Taxonomy" id="3381660"/>
    <lineage>
        <taxon>Bacteria</taxon>
        <taxon>Bacillati</taxon>
        <taxon>Bacillota</taxon>
        <taxon>Clostridia</taxon>
        <taxon>Eubacteriales</taxon>
        <taxon>Clostridiaceae</taxon>
        <taxon>Clostridium</taxon>
    </lineage>
</organism>
<dbReference type="PANTHER" id="PTHR42924:SF3">
    <property type="entry name" value="POLYMERASE_HISTIDINOL PHOSPHATASE N-TERMINAL DOMAIN-CONTAINING PROTEIN"/>
    <property type="match status" value="1"/>
</dbReference>
<dbReference type="CDD" id="cd07438">
    <property type="entry name" value="PHP_HisPPase_AMP"/>
    <property type="match status" value="1"/>
</dbReference>
<dbReference type="SMART" id="SM00481">
    <property type="entry name" value="POLIIIAc"/>
    <property type="match status" value="1"/>
</dbReference>
<dbReference type="Gene3D" id="1.10.150.650">
    <property type="match status" value="1"/>
</dbReference>
<sequence length="291" mass="33668">MENIIDLHTHTVMSDGSDTPKELIKIASEKNIKAVALTDHDSIEGNEEAANEAKKRNIDFLPGIEISAKYDNNRLVHILGLGIDMNNRKFLESYNKIKNAREESVINILKILKNKGIDISYSVLKQRCIKKYLDRYDIYSYFLKEKICTKPQDIWDKYLDPIPYGPYELMDVRKAIEIIKDANGLSFLAHYSKKIGFSGYSNTEIEEKVLRLINYGLDGLEEYYPDFTEENRFFAKSLINKYNLLSSGGTDYHGKNRIDIELGKGYKNLDIPYEIFKKIKKALRNKKSKNL</sequence>
<feature type="domain" description="Polymerase/histidinol phosphatase N-terminal" evidence="1">
    <location>
        <begin position="5"/>
        <end position="70"/>
    </location>
</feature>
<protein>
    <submittedName>
        <fullName evidence="2">PHP domain-containing protein</fullName>
    </submittedName>
</protein>
<dbReference type="PANTHER" id="PTHR42924">
    <property type="entry name" value="EXONUCLEASE"/>
    <property type="match status" value="1"/>
</dbReference>
<dbReference type="RefSeq" id="WP_406762040.1">
    <property type="nucleotide sequence ID" value="NZ_JBJIAB010000027.1"/>
</dbReference>
<evidence type="ECO:0000259" key="1">
    <source>
        <dbReference type="SMART" id="SM00481"/>
    </source>
</evidence>
<dbReference type="Pfam" id="PF02811">
    <property type="entry name" value="PHP"/>
    <property type="match status" value="1"/>
</dbReference>
<dbReference type="Proteomes" id="UP001623600">
    <property type="component" value="Unassembled WGS sequence"/>
</dbReference>
<accession>A0ABW8S8N3</accession>
<dbReference type="InterPro" id="IPR052018">
    <property type="entry name" value="PHP_domain"/>
</dbReference>
<evidence type="ECO:0000313" key="3">
    <source>
        <dbReference type="Proteomes" id="UP001623600"/>
    </source>
</evidence>
<comment type="caution">
    <text evidence="2">The sequence shown here is derived from an EMBL/GenBank/DDBJ whole genome shotgun (WGS) entry which is preliminary data.</text>
</comment>
<reference evidence="2 3" key="1">
    <citation type="submission" date="2024-11" db="EMBL/GenBank/DDBJ databases">
        <authorList>
            <person name="Heng Y.C."/>
            <person name="Lim A.C.H."/>
            <person name="Lee J.K.Y."/>
            <person name="Kittelmann S."/>
        </authorList>
    </citation>
    <scope>NUCLEOTIDE SEQUENCE [LARGE SCALE GENOMIC DNA]</scope>
    <source>
        <strain evidence="2 3">WILCCON 0112</strain>
    </source>
</reference>
<dbReference type="SUPFAM" id="SSF89550">
    <property type="entry name" value="PHP domain-like"/>
    <property type="match status" value="1"/>
</dbReference>
<dbReference type="EMBL" id="JBJIAB010000027">
    <property type="protein sequence ID" value="MFL0167039.1"/>
    <property type="molecule type" value="Genomic_DNA"/>
</dbReference>
<dbReference type="InterPro" id="IPR004013">
    <property type="entry name" value="PHP_dom"/>
</dbReference>
<name>A0ABW8S8N3_9CLOT</name>
<keyword evidence="3" id="KW-1185">Reference proteome</keyword>